<evidence type="ECO:0000313" key="2">
    <source>
        <dbReference type="EMBL" id="CUQ22417.1"/>
    </source>
</evidence>
<sequence>MYTAQNLVTRIKMRTKERNILMRDMLTECELNINAINQISDKKGLSSFALARIADYLGCSVDYLLGRTDNPEINR</sequence>
<dbReference type="InterPro" id="IPR010982">
    <property type="entry name" value="Lambda_DNA-bd_dom_sf"/>
</dbReference>
<reference evidence="2 3" key="1">
    <citation type="submission" date="2015-09" db="EMBL/GenBank/DDBJ databases">
        <authorList>
            <consortium name="Pathogen Informatics"/>
        </authorList>
    </citation>
    <scope>NUCLEOTIDE SEQUENCE [LARGE SCALE GENOMIC DNA]</scope>
    <source>
        <strain evidence="2 3">2789STDY5834939</strain>
    </source>
</reference>
<evidence type="ECO:0000259" key="1">
    <source>
        <dbReference type="PROSITE" id="PS50943"/>
    </source>
</evidence>
<protein>
    <recommendedName>
        <fullName evidence="1">HTH cro/C1-type domain-containing protein</fullName>
    </recommendedName>
</protein>
<gene>
    <name evidence="2" type="ORF">ERS852551_03612</name>
</gene>
<evidence type="ECO:0000313" key="3">
    <source>
        <dbReference type="Proteomes" id="UP000095765"/>
    </source>
</evidence>
<proteinExistence type="predicted"/>
<dbReference type="EMBL" id="CZBE01000038">
    <property type="protein sequence ID" value="CUQ22417.1"/>
    <property type="molecule type" value="Genomic_DNA"/>
</dbReference>
<dbReference type="Proteomes" id="UP000095765">
    <property type="component" value="Unassembled WGS sequence"/>
</dbReference>
<name>A0A174UQT6_9FIRM</name>
<accession>A0A174UQT6</accession>
<dbReference type="PROSITE" id="PS50943">
    <property type="entry name" value="HTH_CROC1"/>
    <property type="match status" value="1"/>
</dbReference>
<dbReference type="OrthoDB" id="1862033at2"/>
<dbReference type="Gene3D" id="1.10.260.40">
    <property type="entry name" value="lambda repressor-like DNA-binding domains"/>
    <property type="match status" value="1"/>
</dbReference>
<dbReference type="AlphaFoldDB" id="A0A174UQT6"/>
<dbReference type="RefSeq" id="WP_055246153.1">
    <property type="nucleotide sequence ID" value="NZ_CZBE01000038.1"/>
</dbReference>
<feature type="domain" description="HTH cro/C1-type" evidence="1">
    <location>
        <begin position="50"/>
        <end position="64"/>
    </location>
</feature>
<organism evidence="2 3">
    <name type="scientific">Anaerotruncus colihominis</name>
    <dbReference type="NCBI Taxonomy" id="169435"/>
    <lineage>
        <taxon>Bacteria</taxon>
        <taxon>Bacillati</taxon>
        <taxon>Bacillota</taxon>
        <taxon>Clostridia</taxon>
        <taxon>Eubacteriales</taxon>
        <taxon>Oscillospiraceae</taxon>
        <taxon>Anaerotruncus</taxon>
    </lineage>
</organism>
<dbReference type="GO" id="GO:0003677">
    <property type="term" value="F:DNA binding"/>
    <property type="evidence" value="ECO:0007669"/>
    <property type="project" value="InterPro"/>
</dbReference>
<dbReference type="InterPro" id="IPR001387">
    <property type="entry name" value="Cro/C1-type_HTH"/>
</dbReference>
<dbReference type="SUPFAM" id="SSF47413">
    <property type="entry name" value="lambda repressor-like DNA-binding domains"/>
    <property type="match status" value="1"/>
</dbReference>